<evidence type="ECO:0000256" key="10">
    <source>
        <dbReference type="ARBA" id="ARBA00023242"/>
    </source>
</evidence>
<reference evidence="14" key="2">
    <citation type="submission" date="2021-04" db="EMBL/GenBank/DDBJ databases">
        <authorList>
            <person name="Podell S."/>
        </authorList>
    </citation>
    <scope>NUCLEOTIDE SEQUENCE</scope>
    <source>
        <strain evidence="14">Hildebrandi</strain>
    </source>
</reference>
<keyword evidence="6" id="KW-0747">Spliceosome</keyword>
<evidence type="ECO:0000256" key="7">
    <source>
        <dbReference type="ARBA" id="ARBA00023110"/>
    </source>
</evidence>
<evidence type="ECO:0000256" key="2">
    <source>
        <dbReference type="ARBA" id="ARBA00004123"/>
    </source>
</evidence>
<dbReference type="GO" id="GO:0006397">
    <property type="term" value="P:mRNA processing"/>
    <property type="evidence" value="ECO:0007669"/>
    <property type="project" value="UniProtKB-KW"/>
</dbReference>
<dbReference type="Pfam" id="PF00160">
    <property type="entry name" value="Pro_isomerase"/>
    <property type="match status" value="1"/>
</dbReference>
<keyword evidence="7" id="KW-0697">Rotamase</keyword>
<reference evidence="14" key="1">
    <citation type="journal article" date="2021" name="Sci. Rep.">
        <title>Diploid genomic architecture of Nitzschia inconspicua, an elite biomass production diatom.</title>
        <authorList>
            <person name="Oliver A."/>
            <person name="Podell S."/>
            <person name="Pinowska A."/>
            <person name="Traller J.C."/>
            <person name="Smith S.R."/>
            <person name="McClure R."/>
            <person name="Beliaev A."/>
            <person name="Bohutskyi P."/>
            <person name="Hill E.A."/>
            <person name="Rabines A."/>
            <person name="Zheng H."/>
            <person name="Allen L.Z."/>
            <person name="Kuo A."/>
            <person name="Grigoriev I.V."/>
            <person name="Allen A.E."/>
            <person name="Hazlebeck D."/>
            <person name="Allen E.E."/>
        </authorList>
    </citation>
    <scope>NUCLEOTIDE SEQUENCE</scope>
    <source>
        <strain evidence="14">Hildebrandi</strain>
    </source>
</reference>
<evidence type="ECO:0000256" key="11">
    <source>
        <dbReference type="SAM" id="Coils"/>
    </source>
</evidence>
<dbReference type="EC" id="5.2.1.8" evidence="4"/>
<evidence type="ECO:0000256" key="5">
    <source>
        <dbReference type="ARBA" id="ARBA00022664"/>
    </source>
</evidence>
<name>A0A9K3LYZ7_9STRA</name>
<dbReference type="InterPro" id="IPR020892">
    <property type="entry name" value="Cyclophilin-type_PPIase_CS"/>
</dbReference>
<dbReference type="PANTHER" id="PTHR11071">
    <property type="entry name" value="PEPTIDYL-PROLYL CIS-TRANS ISOMERASE"/>
    <property type="match status" value="1"/>
</dbReference>
<comment type="caution">
    <text evidence="14">The sequence shown here is derived from an EMBL/GenBank/DDBJ whole genome shotgun (WGS) entry which is preliminary data.</text>
</comment>
<dbReference type="GO" id="GO:0005681">
    <property type="term" value="C:spliceosomal complex"/>
    <property type="evidence" value="ECO:0007669"/>
    <property type="project" value="UniProtKB-KW"/>
</dbReference>
<comment type="similarity">
    <text evidence="3">Belongs to the SYF2 family.</text>
</comment>
<dbReference type="PROSITE" id="PS00170">
    <property type="entry name" value="CSA_PPIASE_1"/>
    <property type="match status" value="1"/>
</dbReference>
<dbReference type="GO" id="GO:0003755">
    <property type="term" value="F:peptidyl-prolyl cis-trans isomerase activity"/>
    <property type="evidence" value="ECO:0007669"/>
    <property type="project" value="UniProtKB-KW"/>
</dbReference>
<accession>A0A9K3LYZ7</accession>
<gene>
    <name evidence="14" type="ORF">IV203_019193</name>
</gene>
<comment type="catalytic activity">
    <reaction evidence="1">
        <text>[protein]-peptidylproline (omega=180) = [protein]-peptidylproline (omega=0)</text>
        <dbReference type="Rhea" id="RHEA:16237"/>
        <dbReference type="Rhea" id="RHEA-COMP:10747"/>
        <dbReference type="Rhea" id="RHEA-COMP:10748"/>
        <dbReference type="ChEBI" id="CHEBI:83833"/>
        <dbReference type="ChEBI" id="CHEBI:83834"/>
        <dbReference type="EC" id="5.2.1.8"/>
    </reaction>
</comment>
<evidence type="ECO:0000256" key="3">
    <source>
        <dbReference type="ARBA" id="ARBA00010028"/>
    </source>
</evidence>
<dbReference type="InterPro" id="IPR002130">
    <property type="entry name" value="Cyclophilin-type_PPIase_dom"/>
</dbReference>
<dbReference type="FunFam" id="2.40.100.10:FF:000025">
    <property type="entry name" value="Peptidyl-prolyl cis-trans isomerase CYP19-2"/>
    <property type="match status" value="1"/>
</dbReference>
<dbReference type="Pfam" id="PF08231">
    <property type="entry name" value="SYF2"/>
    <property type="match status" value="1"/>
</dbReference>
<keyword evidence="9 14" id="KW-0413">Isomerase</keyword>
<evidence type="ECO:0000256" key="4">
    <source>
        <dbReference type="ARBA" id="ARBA00013194"/>
    </source>
</evidence>
<evidence type="ECO:0000256" key="1">
    <source>
        <dbReference type="ARBA" id="ARBA00000971"/>
    </source>
</evidence>
<protein>
    <recommendedName>
        <fullName evidence="4">peptidylprolyl isomerase</fullName>
        <ecNumber evidence="4">5.2.1.8</ecNumber>
    </recommendedName>
</protein>
<dbReference type="GO" id="GO:0008380">
    <property type="term" value="P:RNA splicing"/>
    <property type="evidence" value="ECO:0007669"/>
    <property type="project" value="UniProtKB-KW"/>
</dbReference>
<comment type="subcellular location">
    <subcellularLocation>
        <location evidence="2">Nucleus</location>
    </subcellularLocation>
</comment>
<keyword evidence="15" id="KW-1185">Reference proteome</keyword>
<proteinExistence type="inferred from homology"/>
<evidence type="ECO:0000256" key="12">
    <source>
        <dbReference type="SAM" id="MobiDB-lite"/>
    </source>
</evidence>
<dbReference type="Proteomes" id="UP000693970">
    <property type="component" value="Unassembled WGS sequence"/>
</dbReference>
<dbReference type="EMBL" id="JAGRRH010000004">
    <property type="protein sequence ID" value="KAG7370623.1"/>
    <property type="molecule type" value="Genomic_DNA"/>
</dbReference>
<dbReference type="AlphaFoldDB" id="A0A9K3LYZ7"/>
<feature type="coiled-coil region" evidence="11">
    <location>
        <begin position="401"/>
        <end position="428"/>
    </location>
</feature>
<evidence type="ECO:0000256" key="8">
    <source>
        <dbReference type="ARBA" id="ARBA00023187"/>
    </source>
</evidence>
<feature type="compositionally biased region" description="Basic and acidic residues" evidence="12">
    <location>
        <begin position="230"/>
        <end position="247"/>
    </location>
</feature>
<feature type="compositionally biased region" description="Acidic residues" evidence="12">
    <location>
        <begin position="185"/>
        <end position="196"/>
    </location>
</feature>
<dbReference type="OrthoDB" id="199717at2759"/>
<evidence type="ECO:0000259" key="13">
    <source>
        <dbReference type="PROSITE" id="PS50072"/>
    </source>
</evidence>
<sequence>MVKRAYLKLQAGSDPLGELPLILYDDSVPKTVNNFVHFLQQTEDGKGYLNSSFHRIIKGFMAQGGDFLKGDGTGSTSLYGPSFRDENFLHRHDHPGVLSMANSGKDTNGSQFFITFRPTPHLNNKHVVFGHVDLSSETSRDVLLALEKVKTDRTDRPLVPITIVKCGVVEEPSAEAVPPSKGSDENEIDLSNDDDDNHNNNDNSNNKTGEQDKVNPVDAEPNPAEGPNDEELRKEEEEEAAPKTKAEELRQRMRKLKMKINQARQLNKQEVLKEGERLGSVEGAAKARKRQMMQDRKLKEQEWKARNSKALELAAASGLDGKYLVEQADSSLKKAYRREEKAVANQFDINDYHNPEGMHRNYERNVKSLAHAAGPIPQQDIVDSSQIFDPTLGPSDVKREREGARNLANELKRRIEKQKSKRDRMEFEGEDVSYINERNKRFNQKISRNFDKATAEIRQNLERGTAL</sequence>
<dbReference type="InterPro" id="IPR013260">
    <property type="entry name" value="mRNA_splic_SYF2"/>
</dbReference>
<organism evidence="14 15">
    <name type="scientific">Nitzschia inconspicua</name>
    <dbReference type="NCBI Taxonomy" id="303405"/>
    <lineage>
        <taxon>Eukaryota</taxon>
        <taxon>Sar</taxon>
        <taxon>Stramenopiles</taxon>
        <taxon>Ochrophyta</taxon>
        <taxon>Bacillariophyta</taxon>
        <taxon>Bacillariophyceae</taxon>
        <taxon>Bacillariophycidae</taxon>
        <taxon>Bacillariales</taxon>
        <taxon>Bacillariaceae</taxon>
        <taxon>Nitzschia</taxon>
    </lineage>
</organism>
<evidence type="ECO:0000313" key="14">
    <source>
        <dbReference type="EMBL" id="KAG7370623.1"/>
    </source>
</evidence>
<dbReference type="GO" id="GO:0006457">
    <property type="term" value="P:protein folding"/>
    <property type="evidence" value="ECO:0007669"/>
    <property type="project" value="InterPro"/>
</dbReference>
<dbReference type="GO" id="GO:0005737">
    <property type="term" value="C:cytoplasm"/>
    <property type="evidence" value="ECO:0007669"/>
    <property type="project" value="TreeGrafter"/>
</dbReference>
<evidence type="ECO:0000256" key="9">
    <source>
        <dbReference type="ARBA" id="ARBA00023235"/>
    </source>
</evidence>
<keyword evidence="11" id="KW-0175">Coiled coil</keyword>
<evidence type="ECO:0000313" key="15">
    <source>
        <dbReference type="Proteomes" id="UP000693970"/>
    </source>
</evidence>
<keyword evidence="8" id="KW-0508">mRNA splicing</keyword>
<dbReference type="PROSITE" id="PS50072">
    <property type="entry name" value="CSA_PPIASE_2"/>
    <property type="match status" value="1"/>
</dbReference>
<dbReference type="GO" id="GO:0016018">
    <property type="term" value="F:cyclosporin A binding"/>
    <property type="evidence" value="ECO:0007669"/>
    <property type="project" value="TreeGrafter"/>
</dbReference>
<feature type="region of interest" description="Disordered" evidence="12">
    <location>
        <begin position="172"/>
        <end position="247"/>
    </location>
</feature>
<keyword evidence="5" id="KW-0507">mRNA processing</keyword>
<feature type="domain" description="PPIase cyclophilin-type" evidence="13">
    <location>
        <begin position="6"/>
        <end position="168"/>
    </location>
</feature>
<keyword evidence="10" id="KW-0539">Nucleus</keyword>
<dbReference type="PANTHER" id="PTHR11071:SF561">
    <property type="entry name" value="PEPTIDYL-PROLYL CIS-TRANS ISOMERASE D-RELATED"/>
    <property type="match status" value="1"/>
</dbReference>
<evidence type="ECO:0000256" key="6">
    <source>
        <dbReference type="ARBA" id="ARBA00022728"/>
    </source>
</evidence>